<sequence length="305" mass="32392">MSDYSSAAVPVRGGTLHTGIWGPTDPDAPAVLAIHGVTASHRTWGMVANALPDVRVIAPDLRGRGRSNTLPGPYGMPVHADDLAAVLEALAVPRAVVVGHSMGAFAALVLANRHPHLVDSLVLVDGGLPLDVPSGLSDEQVIQAVLGPAAERLEQVFDSLADYEQFWAPHPAFAGHWNELLRDYLAYDLQPHGSGFRAATRAQALIEDTAELHRGTALLQALDELAHPVRLLRAPRGLLDEEPGLYSPDYISSWQGRLPDLHISDVPDTNHYTVVMDDPGASAVAAVLAEQVASRRLPAGEPPAG</sequence>
<dbReference type="Proteomes" id="UP001500784">
    <property type="component" value="Unassembled WGS sequence"/>
</dbReference>
<accession>A0ABN2P9V4</accession>
<dbReference type="EMBL" id="BAAALV010000002">
    <property type="protein sequence ID" value="GAA1914227.1"/>
    <property type="molecule type" value="Genomic_DNA"/>
</dbReference>
<gene>
    <name evidence="2" type="ORF">GCM10009688_18940</name>
</gene>
<keyword evidence="3" id="KW-1185">Reference proteome</keyword>
<dbReference type="PRINTS" id="PR00111">
    <property type="entry name" value="ABHYDROLASE"/>
</dbReference>
<dbReference type="InterPro" id="IPR000073">
    <property type="entry name" value="AB_hydrolase_1"/>
</dbReference>
<evidence type="ECO:0000313" key="3">
    <source>
        <dbReference type="Proteomes" id="UP001500784"/>
    </source>
</evidence>
<reference evidence="2 3" key="1">
    <citation type="journal article" date="2019" name="Int. J. Syst. Evol. Microbiol.">
        <title>The Global Catalogue of Microorganisms (GCM) 10K type strain sequencing project: providing services to taxonomists for standard genome sequencing and annotation.</title>
        <authorList>
            <consortium name="The Broad Institute Genomics Platform"/>
            <consortium name="The Broad Institute Genome Sequencing Center for Infectious Disease"/>
            <person name="Wu L."/>
            <person name="Ma J."/>
        </authorList>
    </citation>
    <scope>NUCLEOTIDE SEQUENCE [LARGE SCALE GENOMIC DNA]</scope>
    <source>
        <strain evidence="2 3">JCM 13316</strain>
    </source>
</reference>
<dbReference type="InterPro" id="IPR050266">
    <property type="entry name" value="AB_hydrolase_sf"/>
</dbReference>
<organism evidence="2 3">
    <name type="scientific">Arthrobacter gandavensis</name>
    <dbReference type="NCBI Taxonomy" id="169960"/>
    <lineage>
        <taxon>Bacteria</taxon>
        <taxon>Bacillati</taxon>
        <taxon>Actinomycetota</taxon>
        <taxon>Actinomycetes</taxon>
        <taxon>Micrococcales</taxon>
        <taxon>Micrococcaceae</taxon>
        <taxon>Arthrobacter</taxon>
    </lineage>
</organism>
<proteinExistence type="predicted"/>
<comment type="caution">
    <text evidence="2">The sequence shown here is derived from an EMBL/GenBank/DDBJ whole genome shotgun (WGS) entry which is preliminary data.</text>
</comment>
<dbReference type="InterPro" id="IPR029058">
    <property type="entry name" value="AB_hydrolase_fold"/>
</dbReference>
<feature type="domain" description="AB hydrolase-1" evidence="1">
    <location>
        <begin position="29"/>
        <end position="143"/>
    </location>
</feature>
<name>A0ABN2P9V4_9MICC</name>
<evidence type="ECO:0000259" key="1">
    <source>
        <dbReference type="Pfam" id="PF00561"/>
    </source>
</evidence>
<dbReference type="PANTHER" id="PTHR43798:SF33">
    <property type="entry name" value="HYDROLASE, PUTATIVE (AFU_ORTHOLOGUE AFUA_2G14860)-RELATED"/>
    <property type="match status" value="1"/>
</dbReference>
<evidence type="ECO:0000313" key="2">
    <source>
        <dbReference type="EMBL" id="GAA1914227.1"/>
    </source>
</evidence>
<protein>
    <recommendedName>
        <fullName evidence="1">AB hydrolase-1 domain-containing protein</fullName>
    </recommendedName>
</protein>
<dbReference type="Pfam" id="PF00561">
    <property type="entry name" value="Abhydrolase_1"/>
    <property type="match status" value="1"/>
</dbReference>
<dbReference type="RefSeq" id="WP_246167309.1">
    <property type="nucleotide sequence ID" value="NZ_BAAALV010000002.1"/>
</dbReference>
<dbReference type="PANTHER" id="PTHR43798">
    <property type="entry name" value="MONOACYLGLYCEROL LIPASE"/>
    <property type="match status" value="1"/>
</dbReference>
<dbReference type="SUPFAM" id="SSF53474">
    <property type="entry name" value="alpha/beta-Hydrolases"/>
    <property type="match status" value="1"/>
</dbReference>
<dbReference type="Gene3D" id="3.40.50.1820">
    <property type="entry name" value="alpha/beta hydrolase"/>
    <property type="match status" value="1"/>
</dbReference>